<gene>
    <name evidence="1" type="ORF">EWM64_g6913</name>
</gene>
<evidence type="ECO:0000313" key="1">
    <source>
        <dbReference type="EMBL" id="TFY77099.1"/>
    </source>
</evidence>
<proteinExistence type="predicted"/>
<organism evidence="1 2">
    <name type="scientific">Hericium alpestre</name>
    <dbReference type="NCBI Taxonomy" id="135208"/>
    <lineage>
        <taxon>Eukaryota</taxon>
        <taxon>Fungi</taxon>
        <taxon>Dikarya</taxon>
        <taxon>Basidiomycota</taxon>
        <taxon>Agaricomycotina</taxon>
        <taxon>Agaricomycetes</taxon>
        <taxon>Russulales</taxon>
        <taxon>Hericiaceae</taxon>
        <taxon>Hericium</taxon>
    </lineage>
</organism>
<protein>
    <submittedName>
        <fullName evidence="1">Uncharacterized protein</fullName>
    </submittedName>
</protein>
<dbReference type="AlphaFoldDB" id="A0A4Y9ZUA4"/>
<reference evidence="1 2" key="1">
    <citation type="submission" date="2019-02" db="EMBL/GenBank/DDBJ databases">
        <title>Genome sequencing of the rare red list fungi Hericium alpestre (H. flagellum).</title>
        <authorList>
            <person name="Buettner E."/>
            <person name="Kellner H."/>
        </authorList>
    </citation>
    <scope>NUCLEOTIDE SEQUENCE [LARGE SCALE GENOMIC DNA]</scope>
    <source>
        <strain evidence="1 2">DSM 108284</strain>
    </source>
</reference>
<name>A0A4Y9ZUA4_9AGAM</name>
<dbReference type="Proteomes" id="UP000298061">
    <property type="component" value="Unassembled WGS sequence"/>
</dbReference>
<dbReference type="EMBL" id="SFCI01001003">
    <property type="protein sequence ID" value="TFY77099.1"/>
    <property type="molecule type" value="Genomic_DNA"/>
</dbReference>
<feature type="non-terminal residue" evidence="1">
    <location>
        <position position="1"/>
    </location>
</feature>
<keyword evidence="2" id="KW-1185">Reference proteome</keyword>
<accession>A0A4Y9ZUA4</accession>
<comment type="caution">
    <text evidence="1">The sequence shown here is derived from an EMBL/GenBank/DDBJ whole genome shotgun (WGS) entry which is preliminary data.</text>
</comment>
<evidence type="ECO:0000313" key="2">
    <source>
        <dbReference type="Proteomes" id="UP000298061"/>
    </source>
</evidence>
<dbReference type="OrthoDB" id="2527864at2759"/>
<sequence>FGEGEMEGLVLDEGEGEELRAREKVFGEMWGEEVISGRGTEREGLAELEALVLEDEEDEEDKGEDEDREFGGLLKACVSMGGEIVEEVGEWRPASPGGGGWEDQYEM</sequence>